<keyword evidence="2" id="KW-1185">Reference proteome</keyword>
<evidence type="ECO:0000313" key="2">
    <source>
        <dbReference type="Proteomes" id="UP001628179"/>
    </source>
</evidence>
<organism evidence="1 2">
    <name type="scientific">Madurella fahalii</name>
    <dbReference type="NCBI Taxonomy" id="1157608"/>
    <lineage>
        <taxon>Eukaryota</taxon>
        <taxon>Fungi</taxon>
        <taxon>Dikarya</taxon>
        <taxon>Ascomycota</taxon>
        <taxon>Pezizomycotina</taxon>
        <taxon>Sordariomycetes</taxon>
        <taxon>Sordariomycetidae</taxon>
        <taxon>Sordariales</taxon>
        <taxon>Sordariales incertae sedis</taxon>
        <taxon>Madurella</taxon>
    </lineage>
</organism>
<keyword evidence="1" id="KW-0378">Hydrolase</keyword>
<dbReference type="PANTHER" id="PTHR14269:SF57">
    <property type="entry name" value="SUPERFAMILY HYDROLASE, PUTATIVE (AFU_ORTHOLOGUE AFUA_2G02580)-RELATED"/>
    <property type="match status" value="1"/>
</dbReference>
<comment type="caution">
    <text evidence="1">The sequence shown here is derived from an EMBL/GenBank/DDBJ whole genome shotgun (WGS) entry which is preliminary data.</text>
</comment>
<name>A0ABQ0G2B5_9PEZI</name>
<dbReference type="EMBL" id="BAAFSV010000001">
    <property type="protein sequence ID" value="GAB1311700.1"/>
    <property type="molecule type" value="Genomic_DNA"/>
</dbReference>
<sequence>MAGILPPLYGPRVAAAALSFRGVACHALTRRYLAEDEGARRRQLRVNRSRGFKNDASAQGPEPPPFAFAFDIDGVLLHVAKPIPGASEVLNYLNDNNIPFILLTNGGGKREEERVNDLKHKLGVHLSTDNFVQSHTPFRELLDGPGGLRDKTILVTGSDPAKAREIFQAYGFKNVVTPWDIYAAHPDIFPFPTVASALGATAPNTQPLPAPIYSSSTTISPNSDLTGHLKIDAMFVANDPREWALDIQLITDLLLSHKGYLGTLSPKNNDPSLPNRGWQQDGQPPLYFSNGDLVWSAGYHLPRFGQGAFQAALRGVWARVTGGGHELQCTVIGKPHGGTYRFSERVLAEHRRATCRAMGHHHRDEGRIRPLKTVYMVGDNPESDIAGANGYVSDIGTEWVSVLVKTGVYSPERAGKLEGRFEPKAIMDDVSAALRWALEREGWTKN</sequence>
<dbReference type="InterPro" id="IPR023214">
    <property type="entry name" value="HAD_sf"/>
</dbReference>
<dbReference type="Pfam" id="PF13242">
    <property type="entry name" value="Hydrolase_like"/>
    <property type="match status" value="1"/>
</dbReference>
<proteinExistence type="predicted"/>
<gene>
    <name evidence="1" type="ORF">MFIFM68171_01910</name>
</gene>
<evidence type="ECO:0000313" key="1">
    <source>
        <dbReference type="EMBL" id="GAB1311700.1"/>
    </source>
</evidence>
<accession>A0ABQ0G2B5</accession>
<dbReference type="NCBIfam" id="TIGR01460">
    <property type="entry name" value="HAD-SF-IIA"/>
    <property type="match status" value="1"/>
</dbReference>
<dbReference type="GeneID" id="98172655"/>
<dbReference type="Pfam" id="PF13344">
    <property type="entry name" value="Hydrolase_6"/>
    <property type="match status" value="1"/>
</dbReference>
<dbReference type="InterPro" id="IPR006357">
    <property type="entry name" value="HAD-SF_hydro_IIA"/>
</dbReference>
<dbReference type="InterPro" id="IPR036412">
    <property type="entry name" value="HAD-like_sf"/>
</dbReference>
<dbReference type="SUPFAM" id="SSF56784">
    <property type="entry name" value="HAD-like"/>
    <property type="match status" value="1"/>
</dbReference>
<dbReference type="PANTHER" id="PTHR14269">
    <property type="entry name" value="CDP-DIACYLGLYCEROL--GLYCEROL-3-PHOSPHATE 3-PHOSPHATIDYLTRANSFERASE-RELATED"/>
    <property type="match status" value="1"/>
</dbReference>
<reference evidence="1 2" key="1">
    <citation type="submission" date="2024-09" db="EMBL/GenBank/DDBJ databases">
        <title>Itraconazole resistance in Madurella fahalii resulting from another homologue of gene encoding cytochrome P450 14-alpha sterol demethylase (CYP51).</title>
        <authorList>
            <person name="Yoshioka I."/>
            <person name="Fahal A.H."/>
            <person name="Kaneko S."/>
            <person name="Yaguchi T."/>
        </authorList>
    </citation>
    <scope>NUCLEOTIDE SEQUENCE [LARGE SCALE GENOMIC DNA]</scope>
    <source>
        <strain evidence="1 2">IFM 68171</strain>
    </source>
</reference>
<dbReference type="InterPro" id="IPR006353">
    <property type="entry name" value="HAD-SF_hydro_IIA_CECR5"/>
</dbReference>
<dbReference type="RefSeq" id="XP_070913433.1">
    <property type="nucleotide sequence ID" value="XM_071057332.1"/>
</dbReference>
<protein>
    <submittedName>
        <fullName evidence="1">HAD-superfamily subfamily IIA hydrolase</fullName>
    </submittedName>
</protein>
<dbReference type="Proteomes" id="UP001628179">
    <property type="component" value="Unassembled WGS sequence"/>
</dbReference>
<dbReference type="GO" id="GO:0016787">
    <property type="term" value="F:hydrolase activity"/>
    <property type="evidence" value="ECO:0007669"/>
    <property type="project" value="UniProtKB-KW"/>
</dbReference>
<dbReference type="InterPro" id="IPR050324">
    <property type="entry name" value="CDP-alcohol_PTase-I"/>
</dbReference>
<dbReference type="NCBIfam" id="TIGR01456">
    <property type="entry name" value="CECR5"/>
    <property type="match status" value="1"/>
</dbReference>
<dbReference type="Gene3D" id="3.40.50.1000">
    <property type="entry name" value="HAD superfamily/HAD-like"/>
    <property type="match status" value="2"/>
</dbReference>